<dbReference type="InterPro" id="IPR050120">
    <property type="entry name" value="Adenine_PRTase"/>
</dbReference>
<protein>
    <recommendedName>
        <fullName evidence="6 11">Adenine phosphoribosyltransferase</fullName>
        <shortName evidence="11">APRT</shortName>
        <ecNumber evidence="6 11">2.4.2.7</ecNumber>
    </recommendedName>
</protein>
<comment type="catalytic activity">
    <reaction evidence="1 11">
        <text>AMP + diphosphate = 5-phospho-alpha-D-ribose 1-diphosphate + adenine</text>
        <dbReference type="Rhea" id="RHEA:16609"/>
        <dbReference type="ChEBI" id="CHEBI:16708"/>
        <dbReference type="ChEBI" id="CHEBI:33019"/>
        <dbReference type="ChEBI" id="CHEBI:58017"/>
        <dbReference type="ChEBI" id="CHEBI:456215"/>
        <dbReference type="EC" id="2.4.2.7"/>
    </reaction>
</comment>
<dbReference type="NCBIfam" id="TIGR01090">
    <property type="entry name" value="apt"/>
    <property type="match status" value="1"/>
</dbReference>
<keyword evidence="8 11" id="KW-0328">Glycosyltransferase</keyword>
<dbReference type="GO" id="GO:0003999">
    <property type="term" value="F:adenine phosphoribosyltransferase activity"/>
    <property type="evidence" value="ECO:0007669"/>
    <property type="project" value="UniProtKB-EC"/>
</dbReference>
<evidence type="ECO:0000256" key="6">
    <source>
        <dbReference type="ARBA" id="ARBA00011893"/>
    </source>
</evidence>
<dbReference type="EC" id="2.4.2.7" evidence="6 11"/>
<name>A0ABV7R789_9RHOB</name>
<evidence type="ECO:0000256" key="2">
    <source>
        <dbReference type="ARBA" id="ARBA00004496"/>
    </source>
</evidence>
<keyword evidence="10 11" id="KW-0660">Purine salvage</keyword>
<accession>A0ABV7R789</accession>
<dbReference type="PANTHER" id="PTHR11776:SF7">
    <property type="entry name" value="PHOSPHORIBOSYLTRANSFERASE DOMAIN-CONTAINING PROTEIN"/>
    <property type="match status" value="1"/>
</dbReference>
<comment type="similarity">
    <text evidence="4 11">Belongs to the purine/pyrimidine phosphoribosyltransferase family.</text>
</comment>
<comment type="caution">
    <text evidence="13">The sequence shown here is derived from an EMBL/GenBank/DDBJ whole genome shotgun (WGS) entry which is preliminary data.</text>
</comment>
<evidence type="ECO:0000313" key="13">
    <source>
        <dbReference type="EMBL" id="MFC3529259.1"/>
    </source>
</evidence>
<dbReference type="NCBIfam" id="NF002634">
    <property type="entry name" value="PRK02304.1-3"/>
    <property type="match status" value="1"/>
</dbReference>
<comment type="subcellular location">
    <subcellularLocation>
        <location evidence="2 11">Cytoplasm</location>
    </subcellularLocation>
</comment>
<reference evidence="14" key="1">
    <citation type="journal article" date="2019" name="Int. J. Syst. Evol. Microbiol.">
        <title>The Global Catalogue of Microorganisms (GCM) 10K type strain sequencing project: providing services to taxonomists for standard genome sequencing and annotation.</title>
        <authorList>
            <consortium name="The Broad Institute Genomics Platform"/>
            <consortium name="The Broad Institute Genome Sequencing Center for Infectious Disease"/>
            <person name="Wu L."/>
            <person name="Ma J."/>
        </authorList>
    </citation>
    <scope>NUCLEOTIDE SEQUENCE [LARGE SCALE GENOMIC DNA]</scope>
    <source>
        <strain evidence="14">KCTC 42899</strain>
    </source>
</reference>
<dbReference type="SUPFAM" id="SSF53271">
    <property type="entry name" value="PRTase-like"/>
    <property type="match status" value="1"/>
</dbReference>
<dbReference type="EMBL" id="JBHRXJ010000010">
    <property type="protein sequence ID" value="MFC3529259.1"/>
    <property type="molecule type" value="Genomic_DNA"/>
</dbReference>
<comment type="subunit">
    <text evidence="5 11">Homodimer.</text>
</comment>
<comment type="function">
    <text evidence="11">Catalyzes a salvage reaction resulting in the formation of AMP, that is energically less costly than de novo synthesis.</text>
</comment>
<dbReference type="InterPro" id="IPR029057">
    <property type="entry name" value="PRTase-like"/>
</dbReference>
<dbReference type="CDD" id="cd06223">
    <property type="entry name" value="PRTases_typeI"/>
    <property type="match status" value="1"/>
</dbReference>
<evidence type="ECO:0000256" key="11">
    <source>
        <dbReference type="HAMAP-Rule" id="MF_00004"/>
    </source>
</evidence>
<evidence type="ECO:0000259" key="12">
    <source>
        <dbReference type="Pfam" id="PF00156"/>
    </source>
</evidence>
<evidence type="ECO:0000256" key="10">
    <source>
        <dbReference type="ARBA" id="ARBA00022726"/>
    </source>
</evidence>
<dbReference type="Pfam" id="PF00156">
    <property type="entry name" value="Pribosyltran"/>
    <property type="match status" value="1"/>
</dbReference>
<evidence type="ECO:0000256" key="5">
    <source>
        <dbReference type="ARBA" id="ARBA00011738"/>
    </source>
</evidence>
<evidence type="ECO:0000256" key="7">
    <source>
        <dbReference type="ARBA" id="ARBA00022490"/>
    </source>
</evidence>
<evidence type="ECO:0000256" key="1">
    <source>
        <dbReference type="ARBA" id="ARBA00000868"/>
    </source>
</evidence>
<feature type="domain" description="Phosphoribosyltransferase" evidence="12">
    <location>
        <begin position="74"/>
        <end position="179"/>
    </location>
</feature>
<gene>
    <name evidence="11" type="primary">apt</name>
    <name evidence="13" type="ORF">ACFOMH_13850</name>
</gene>
<evidence type="ECO:0000313" key="14">
    <source>
        <dbReference type="Proteomes" id="UP001595721"/>
    </source>
</evidence>
<keyword evidence="7 11" id="KW-0963">Cytoplasm</keyword>
<evidence type="ECO:0000256" key="8">
    <source>
        <dbReference type="ARBA" id="ARBA00022676"/>
    </source>
</evidence>
<sequence length="204" mass="21659">MTSPKPPINAPAAHQADTRIAGDRPLRDTRSLRDYIRTIVDFPKEGILFRDVTTLFADARGFRMAVDQLLTPYAGLAIDKVVGLEARGFILGGAVAHQLSVGFVPIRKKGKLPGSVISEAYALEYGEAVMEIHDDALKSGERVLIVDDLLATGGTAAAGIRLCERLGAGVVGCAFVIDLPDLGGRALLEGMGYDVHALTAFEGD</sequence>
<dbReference type="NCBIfam" id="NF002636">
    <property type="entry name" value="PRK02304.1-5"/>
    <property type="match status" value="1"/>
</dbReference>
<dbReference type="HAMAP" id="MF_00004">
    <property type="entry name" value="Aden_phosphoribosyltr"/>
    <property type="match status" value="1"/>
</dbReference>
<keyword evidence="9 11" id="KW-0808">Transferase</keyword>
<dbReference type="Gene3D" id="3.40.50.2020">
    <property type="match status" value="1"/>
</dbReference>
<dbReference type="PANTHER" id="PTHR11776">
    <property type="entry name" value="ADENINE PHOSPHORIBOSYLTRANSFERASE"/>
    <property type="match status" value="1"/>
</dbReference>
<evidence type="ECO:0000256" key="3">
    <source>
        <dbReference type="ARBA" id="ARBA00004659"/>
    </source>
</evidence>
<organism evidence="13 14">
    <name type="scientific">Paracoccus mangrovi</name>
    <dbReference type="NCBI Taxonomy" id="1715645"/>
    <lineage>
        <taxon>Bacteria</taxon>
        <taxon>Pseudomonadati</taxon>
        <taxon>Pseudomonadota</taxon>
        <taxon>Alphaproteobacteria</taxon>
        <taxon>Rhodobacterales</taxon>
        <taxon>Paracoccaceae</taxon>
        <taxon>Paracoccus</taxon>
    </lineage>
</organism>
<dbReference type="InterPro" id="IPR005764">
    <property type="entry name" value="Ade_phspho_trans"/>
</dbReference>
<proteinExistence type="inferred from homology"/>
<keyword evidence="14" id="KW-1185">Reference proteome</keyword>
<dbReference type="InterPro" id="IPR000836">
    <property type="entry name" value="PRTase_dom"/>
</dbReference>
<evidence type="ECO:0000256" key="4">
    <source>
        <dbReference type="ARBA" id="ARBA00008391"/>
    </source>
</evidence>
<dbReference type="RefSeq" id="WP_377745144.1">
    <property type="nucleotide sequence ID" value="NZ_JBHRXJ010000010.1"/>
</dbReference>
<evidence type="ECO:0000256" key="9">
    <source>
        <dbReference type="ARBA" id="ARBA00022679"/>
    </source>
</evidence>
<comment type="pathway">
    <text evidence="3 11">Purine metabolism; AMP biosynthesis via salvage pathway; AMP from adenine: step 1/1.</text>
</comment>
<dbReference type="Proteomes" id="UP001595721">
    <property type="component" value="Unassembled WGS sequence"/>
</dbReference>